<reference evidence="1" key="1">
    <citation type="submission" date="2018-02" db="EMBL/GenBank/DDBJ databases">
        <title>Rhizophora mucronata_Transcriptome.</title>
        <authorList>
            <person name="Meera S.P."/>
            <person name="Sreeshan A."/>
            <person name="Augustine A."/>
        </authorList>
    </citation>
    <scope>NUCLEOTIDE SEQUENCE</scope>
    <source>
        <tissue evidence="1">Leaf</tissue>
    </source>
</reference>
<name>A0A2P2JVU4_RHIMU</name>
<dbReference type="EMBL" id="GGEC01017111">
    <property type="protein sequence ID" value="MBW97594.1"/>
    <property type="molecule type" value="Transcribed_RNA"/>
</dbReference>
<evidence type="ECO:0000313" key="1">
    <source>
        <dbReference type="EMBL" id="MBW97595.1"/>
    </source>
</evidence>
<organism evidence="1">
    <name type="scientific">Rhizophora mucronata</name>
    <name type="common">Asiatic mangrove</name>
    <dbReference type="NCBI Taxonomy" id="61149"/>
    <lineage>
        <taxon>Eukaryota</taxon>
        <taxon>Viridiplantae</taxon>
        <taxon>Streptophyta</taxon>
        <taxon>Embryophyta</taxon>
        <taxon>Tracheophyta</taxon>
        <taxon>Spermatophyta</taxon>
        <taxon>Magnoliopsida</taxon>
        <taxon>eudicotyledons</taxon>
        <taxon>Gunneridae</taxon>
        <taxon>Pentapetalae</taxon>
        <taxon>rosids</taxon>
        <taxon>fabids</taxon>
        <taxon>Malpighiales</taxon>
        <taxon>Rhizophoraceae</taxon>
        <taxon>Rhizophora</taxon>
    </lineage>
</organism>
<dbReference type="AlphaFoldDB" id="A0A2P2JVU4"/>
<dbReference type="EMBL" id="GGEC01017112">
    <property type="protein sequence ID" value="MBW97595.1"/>
    <property type="molecule type" value="Transcribed_RNA"/>
</dbReference>
<sequence>MKKYPQKKKQKSQYVALTSFMTQSPTHSAPKPSTLHKHSIICLQ</sequence>
<protein>
    <submittedName>
        <fullName evidence="1">Uncharacterized protein LOC107421160</fullName>
    </submittedName>
</protein>
<accession>A0A2P2JVU4</accession>
<proteinExistence type="predicted"/>